<protein>
    <submittedName>
        <fullName evidence="1">Type I-E CRISPR-associated protein Cse2/CasB</fullName>
    </submittedName>
</protein>
<dbReference type="EMBL" id="MASU01000021">
    <property type="protein sequence ID" value="PXY18448.1"/>
    <property type="molecule type" value="Genomic_DNA"/>
</dbReference>
<dbReference type="AlphaFoldDB" id="A0A318LYS0"/>
<dbReference type="Pfam" id="PF09485">
    <property type="entry name" value="CRISPR_Cse2"/>
    <property type="match status" value="1"/>
</dbReference>
<evidence type="ECO:0000313" key="2">
    <source>
        <dbReference type="Proteomes" id="UP000247892"/>
    </source>
</evidence>
<name>A0A318LYS0_9PSEU</name>
<gene>
    <name evidence="1" type="ORF">BA062_35595</name>
</gene>
<dbReference type="NCBIfam" id="TIGR02548">
    <property type="entry name" value="casB_cse2"/>
    <property type="match status" value="1"/>
</dbReference>
<sequence length="188" mass="20989">MKSTVDKRVSDIQGAYLRNRPGGVAALARLRRGLGRPPGSVLDILDFTYAKEFVGDPNSDEPTRAEAAAHLAMTLYAAHQQSQSQPMHKRGERLGRSIRMLITEKDVTKYVEHSVAHRFAALGTADSLAELSHHLRGIVQLLRANGVPIDYGRLAVDLLHWQYPDRTASVKLRWGRDFHFPANQNTDV</sequence>
<keyword evidence="2" id="KW-1185">Reference proteome</keyword>
<dbReference type="InterPro" id="IPR013382">
    <property type="entry name" value="CRISPR-assoc_prot_Cse2"/>
</dbReference>
<accession>A0A318LYS0</accession>
<dbReference type="Proteomes" id="UP000247892">
    <property type="component" value="Unassembled WGS sequence"/>
</dbReference>
<organism evidence="1 2">
    <name type="scientific">Prauserella flavalba</name>
    <dbReference type="NCBI Taxonomy" id="1477506"/>
    <lineage>
        <taxon>Bacteria</taxon>
        <taxon>Bacillati</taxon>
        <taxon>Actinomycetota</taxon>
        <taxon>Actinomycetes</taxon>
        <taxon>Pseudonocardiales</taxon>
        <taxon>Pseudonocardiaceae</taxon>
        <taxon>Prauserella</taxon>
    </lineage>
</organism>
<dbReference type="Gene3D" id="1.10.520.40">
    <property type="entry name" value="CRISPR-associated protein Cse2"/>
    <property type="match status" value="1"/>
</dbReference>
<dbReference type="InterPro" id="IPR038287">
    <property type="entry name" value="Cse2_sf"/>
</dbReference>
<reference evidence="1 2" key="1">
    <citation type="submission" date="2016-07" db="EMBL/GenBank/DDBJ databases">
        <title>Draft genome sequence of Prauserella sp. YIM 121212, isolated from alkaline soil.</title>
        <authorList>
            <person name="Ruckert C."/>
            <person name="Albersmeier A."/>
            <person name="Jiang C.-L."/>
            <person name="Jiang Y."/>
            <person name="Kalinowski J."/>
            <person name="Schneider O."/>
            <person name="Winkler A."/>
            <person name="Zotchev S.B."/>
        </authorList>
    </citation>
    <scope>NUCLEOTIDE SEQUENCE [LARGE SCALE GENOMIC DNA]</scope>
    <source>
        <strain evidence="1 2">YIM 121212</strain>
    </source>
</reference>
<comment type="caution">
    <text evidence="1">The sequence shown here is derived from an EMBL/GenBank/DDBJ whole genome shotgun (WGS) entry which is preliminary data.</text>
</comment>
<dbReference type="CDD" id="cd09731">
    <property type="entry name" value="Cse2_I-E"/>
    <property type="match status" value="1"/>
</dbReference>
<evidence type="ECO:0000313" key="1">
    <source>
        <dbReference type="EMBL" id="PXY18448.1"/>
    </source>
</evidence>
<proteinExistence type="predicted"/>